<dbReference type="RefSeq" id="WP_249286061.1">
    <property type="nucleotide sequence ID" value="NZ_JACRWC010000004.1"/>
</dbReference>
<dbReference type="Gene3D" id="1.10.10.60">
    <property type="entry name" value="Homeodomain-like"/>
    <property type="match status" value="1"/>
</dbReference>
<dbReference type="FunFam" id="3.40.50.300:FF:000006">
    <property type="entry name" value="DNA-binding transcriptional regulator NtrC"/>
    <property type="match status" value="1"/>
</dbReference>
<comment type="caution">
    <text evidence="9">The sequence shown here is derived from an EMBL/GenBank/DDBJ whole genome shotgun (WGS) entry which is preliminary data.</text>
</comment>
<evidence type="ECO:0000313" key="10">
    <source>
        <dbReference type="Proteomes" id="UP000644115"/>
    </source>
</evidence>
<gene>
    <name evidence="9" type="ORF">H8876_00190</name>
</gene>
<feature type="region of interest" description="Disordered" evidence="6">
    <location>
        <begin position="416"/>
        <end position="444"/>
    </location>
</feature>
<evidence type="ECO:0000256" key="5">
    <source>
        <dbReference type="ARBA" id="ARBA00023163"/>
    </source>
</evidence>
<dbReference type="SUPFAM" id="SSF52540">
    <property type="entry name" value="P-loop containing nucleoside triphosphate hydrolases"/>
    <property type="match status" value="1"/>
</dbReference>
<reference evidence="9" key="1">
    <citation type="submission" date="2020-08" db="EMBL/GenBank/DDBJ databases">
        <authorList>
            <person name="Liu C."/>
            <person name="Sun Q."/>
        </authorList>
    </citation>
    <scope>NUCLEOTIDE SEQUENCE</scope>
    <source>
        <strain evidence="9">BX16</strain>
    </source>
</reference>
<dbReference type="InterPro" id="IPR025944">
    <property type="entry name" value="Sigma_54_int_dom_CS"/>
</dbReference>
<dbReference type="GO" id="GO:0006355">
    <property type="term" value="P:regulation of DNA-templated transcription"/>
    <property type="evidence" value="ECO:0007669"/>
    <property type="project" value="InterPro"/>
</dbReference>
<evidence type="ECO:0000256" key="4">
    <source>
        <dbReference type="ARBA" id="ARBA00023125"/>
    </source>
</evidence>
<sequence length="500" mass="55629">MQDELQAILENPCVLTILNNMTEYVYIVDEQGCLQFINPAVEAFENLTNSEVKGKHIKELYTQGESPTLKALYEQKTIPEHENIYMLDGKQYHQLAKSFPLFAGDKLLGVCTVQRDMTLVSQVLSDNTTLQKNQQKNPKAKKKTFDSLIGEHPAFQRSIELARSSAVNDVPILLSGFTGSGKEVFAQAIHNSSPRKNKPFLAINCAAVPDGLLEGILFGTTKGTFTGALDKIGLFEQAEGGTLFLDEINSMSLESQAKLLRVLEEKEIRRLGGGCDIKVDVRIISSINTMPQIALQKNQLREDLFYRLSVTTIVIPPIKDRPQDIDLLTNHFIQKFNRTYKKKLRNLSPEVHEFFISYPWPGNVRQLKHVIESAISSIPPDRTEIRMHDMPHYLFDATTTYVGTLQGISVPSLAASASPASPAPAAAPASPVTAGVSQPDISQPEDLQPETLYTIIEEKEKQKILDALLQTGGNISKAARQLGISRQKLSYHMKKHGIHR</sequence>
<evidence type="ECO:0000256" key="6">
    <source>
        <dbReference type="SAM" id="MobiDB-lite"/>
    </source>
</evidence>
<dbReference type="CDD" id="cd00009">
    <property type="entry name" value="AAA"/>
    <property type="match status" value="1"/>
</dbReference>
<dbReference type="GO" id="GO:0043565">
    <property type="term" value="F:sequence-specific DNA binding"/>
    <property type="evidence" value="ECO:0007669"/>
    <property type="project" value="InterPro"/>
</dbReference>
<dbReference type="PRINTS" id="PR01590">
    <property type="entry name" value="HTHFIS"/>
</dbReference>
<dbReference type="InterPro" id="IPR035965">
    <property type="entry name" value="PAS-like_dom_sf"/>
</dbReference>
<protein>
    <submittedName>
        <fullName evidence="9">Sigma 54-interacting transcriptional regulator</fullName>
    </submittedName>
</protein>
<proteinExistence type="predicted"/>
<evidence type="ECO:0000259" key="7">
    <source>
        <dbReference type="PROSITE" id="PS50045"/>
    </source>
</evidence>
<dbReference type="SUPFAM" id="SSF46689">
    <property type="entry name" value="Homeodomain-like"/>
    <property type="match status" value="1"/>
</dbReference>
<keyword evidence="5" id="KW-0804">Transcription</keyword>
<keyword evidence="4" id="KW-0238">DNA-binding</keyword>
<accession>A0A923NAF5</accession>
<dbReference type="InterPro" id="IPR003593">
    <property type="entry name" value="AAA+_ATPase"/>
</dbReference>
<dbReference type="PANTHER" id="PTHR32071:SF74">
    <property type="entry name" value="TRANSCRIPTIONAL ACTIVATOR ROCR"/>
    <property type="match status" value="1"/>
</dbReference>
<dbReference type="Gene3D" id="3.40.50.300">
    <property type="entry name" value="P-loop containing nucleotide triphosphate hydrolases"/>
    <property type="match status" value="1"/>
</dbReference>
<dbReference type="Gene3D" id="3.30.450.20">
    <property type="entry name" value="PAS domain"/>
    <property type="match status" value="1"/>
</dbReference>
<dbReference type="SMART" id="SM00382">
    <property type="entry name" value="AAA"/>
    <property type="match status" value="1"/>
</dbReference>
<dbReference type="InterPro" id="IPR027417">
    <property type="entry name" value="P-loop_NTPase"/>
</dbReference>
<name>A0A923NAF5_9FIRM</name>
<dbReference type="Pfam" id="PF13426">
    <property type="entry name" value="PAS_9"/>
    <property type="match status" value="1"/>
</dbReference>
<keyword evidence="2" id="KW-0067">ATP-binding</keyword>
<dbReference type="PANTHER" id="PTHR32071">
    <property type="entry name" value="TRANSCRIPTIONAL REGULATORY PROTEIN"/>
    <property type="match status" value="1"/>
</dbReference>
<dbReference type="CDD" id="cd00130">
    <property type="entry name" value="PAS"/>
    <property type="match status" value="1"/>
</dbReference>
<dbReference type="PROSITE" id="PS00676">
    <property type="entry name" value="SIGMA54_INTERACT_2"/>
    <property type="match status" value="1"/>
</dbReference>
<dbReference type="Proteomes" id="UP000644115">
    <property type="component" value="Unassembled WGS sequence"/>
</dbReference>
<dbReference type="PROSITE" id="PS50045">
    <property type="entry name" value="SIGMA54_INTERACT_4"/>
    <property type="match status" value="1"/>
</dbReference>
<feature type="domain" description="Sigma-54 factor interaction" evidence="7">
    <location>
        <begin position="148"/>
        <end position="376"/>
    </location>
</feature>
<dbReference type="Pfam" id="PF02954">
    <property type="entry name" value="HTH_8"/>
    <property type="match status" value="1"/>
</dbReference>
<dbReference type="PROSITE" id="PS50112">
    <property type="entry name" value="PAS"/>
    <property type="match status" value="1"/>
</dbReference>
<dbReference type="InterPro" id="IPR025943">
    <property type="entry name" value="Sigma_54_int_dom_ATP-bd_2"/>
</dbReference>
<evidence type="ECO:0000313" key="9">
    <source>
        <dbReference type="EMBL" id="MBC5998443.1"/>
    </source>
</evidence>
<dbReference type="Pfam" id="PF25601">
    <property type="entry name" value="AAA_lid_14"/>
    <property type="match status" value="1"/>
</dbReference>
<dbReference type="InterPro" id="IPR002078">
    <property type="entry name" value="Sigma_54_int"/>
</dbReference>
<dbReference type="SUPFAM" id="SSF55785">
    <property type="entry name" value="PYP-like sensor domain (PAS domain)"/>
    <property type="match status" value="1"/>
</dbReference>
<evidence type="ECO:0000256" key="1">
    <source>
        <dbReference type="ARBA" id="ARBA00022741"/>
    </source>
</evidence>
<dbReference type="GO" id="GO:0005524">
    <property type="term" value="F:ATP binding"/>
    <property type="evidence" value="ECO:0007669"/>
    <property type="project" value="UniProtKB-KW"/>
</dbReference>
<evidence type="ECO:0000256" key="2">
    <source>
        <dbReference type="ARBA" id="ARBA00022840"/>
    </source>
</evidence>
<dbReference type="InterPro" id="IPR000014">
    <property type="entry name" value="PAS"/>
</dbReference>
<dbReference type="InterPro" id="IPR058031">
    <property type="entry name" value="AAA_lid_NorR"/>
</dbReference>
<dbReference type="AlphaFoldDB" id="A0A923NAF5"/>
<keyword evidence="3" id="KW-0805">Transcription regulation</keyword>
<dbReference type="InterPro" id="IPR002197">
    <property type="entry name" value="HTH_Fis"/>
</dbReference>
<keyword evidence="1" id="KW-0547">Nucleotide-binding</keyword>
<feature type="compositionally biased region" description="Low complexity" evidence="6">
    <location>
        <begin position="416"/>
        <end position="431"/>
    </location>
</feature>
<dbReference type="Gene3D" id="1.10.8.60">
    <property type="match status" value="1"/>
</dbReference>
<dbReference type="InterPro" id="IPR009057">
    <property type="entry name" value="Homeodomain-like_sf"/>
</dbReference>
<dbReference type="PROSITE" id="PS00688">
    <property type="entry name" value="SIGMA54_INTERACT_3"/>
    <property type="match status" value="1"/>
</dbReference>
<keyword evidence="10" id="KW-1185">Reference proteome</keyword>
<feature type="domain" description="PAS" evidence="8">
    <location>
        <begin position="17"/>
        <end position="81"/>
    </location>
</feature>
<dbReference type="EMBL" id="JACRWC010000004">
    <property type="protein sequence ID" value="MBC5998443.1"/>
    <property type="molecule type" value="Genomic_DNA"/>
</dbReference>
<evidence type="ECO:0000256" key="3">
    <source>
        <dbReference type="ARBA" id="ARBA00023015"/>
    </source>
</evidence>
<dbReference type="Pfam" id="PF00158">
    <property type="entry name" value="Sigma54_activat"/>
    <property type="match status" value="1"/>
</dbReference>
<evidence type="ECO:0000259" key="8">
    <source>
        <dbReference type="PROSITE" id="PS50112"/>
    </source>
</evidence>
<organism evidence="9 10">
    <name type="scientific">Lentihominibacter faecis</name>
    <dbReference type="NCBI Taxonomy" id="2764712"/>
    <lineage>
        <taxon>Bacteria</taxon>
        <taxon>Bacillati</taxon>
        <taxon>Bacillota</taxon>
        <taxon>Clostridia</taxon>
        <taxon>Peptostreptococcales</taxon>
        <taxon>Anaerovoracaceae</taxon>
        <taxon>Lentihominibacter</taxon>
    </lineage>
</organism>